<accession>A0A5S9N5Q8</accession>
<reference evidence="1 2" key="1">
    <citation type="submission" date="2019-11" db="EMBL/GenBank/DDBJ databases">
        <authorList>
            <person name="Holert J."/>
        </authorList>
    </citation>
    <scope>NUCLEOTIDE SEQUENCE [LARGE SCALE GENOMIC DNA]</scope>
    <source>
        <strain evidence="1">BC5_2</strain>
    </source>
</reference>
<protein>
    <recommendedName>
        <fullName evidence="3">Peptidase C39-like domain-containing protein</fullName>
    </recommendedName>
</protein>
<dbReference type="EMBL" id="CACSII010000001">
    <property type="protein sequence ID" value="CAA0079522.1"/>
    <property type="molecule type" value="Genomic_DNA"/>
</dbReference>
<evidence type="ECO:0008006" key="3">
    <source>
        <dbReference type="Google" id="ProtNLM"/>
    </source>
</evidence>
<dbReference type="Proteomes" id="UP000434580">
    <property type="component" value="Unassembled WGS sequence"/>
</dbReference>
<organism evidence="1 2">
    <name type="scientific">BD1-7 clade bacterium</name>
    <dbReference type="NCBI Taxonomy" id="2029982"/>
    <lineage>
        <taxon>Bacteria</taxon>
        <taxon>Pseudomonadati</taxon>
        <taxon>Pseudomonadota</taxon>
        <taxon>Gammaproteobacteria</taxon>
        <taxon>Cellvibrionales</taxon>
        <taxon>Spongiibacteraceae</taxon>
        <taxon>BD1-7 clade</taxon>
    </lineage>
</organism>
<evidence type="ECO:0000313" key="2">
    <source>
        <dbReference type="Proteomes" id="UP000434580"/>
    </source>
</evidence>
<name>A0A5S9N5Q8_9GAMM</name>
<proteinExistence type="predicted"/>
<dbReference type="AlphaFoldDB" id="A0A5S9N5Q8"/>
<sequence length="165" mass="18874">MAEGFAPLSQGDLDSLCGIYAIVNVVNYLTGPHSEKKNVGLFSGLIEEFSRHWDLLSLLSSGTSCQQLSWLLRKSVINQYDLHLSRPFYHHPNVDIDTVWSAAKEWVDNGGVIIWGDEYHWTVVVRMTTRTAFFADSYGQQLVRKTRFETKSRTLLPTSLYFIKK</sequence>
<evidence type="ECO:0000313" key="1">
    <source>
        <dbReference type="EMBL" id="CAA0079522.1"/>
    </source>
</evidence>
<gene>
    <name evidence="1" type="ORF">DPBNPPHM_00150</name>
</gene>